<dbReference type="InterPro" id="IPR019734">
    <property type="entry name" value="TPR_rpt"/>
</dbReference>
<dbReference type="SUPFAM" id="SSF48452">
    <property type="entry name" value="TPR-like"/>
    <property type="match status" value="1"/>
</dbReference>
<proteinExistence type="predicted"/>
<feature type="non-terminal residue" evidence="2">
    <location>
        <position position="1"/>
    </location>
</feature>
<sequence length="989" mass="112806">LIKKCENLICAYMGYNNMIEARDLAKDFEKTMRTDPNHMFYKHMIPDTQDVLRKETVKIKKIAELGPNNADVHGFLGVLYQRQGKFDSALDEFEKAIKLSTPIGVLNKKNIKAGDSVEENNANTVLNSKWLKVSALNKGINKIRHEEAKLEMTFKLIDDYKYNALDKINIKKFLKADSEGTHSYTPIFEQDLYQLLTVEPILNEFIELEDQKDSASCFDADIINWLNDFKTLIQDPIFVNLKNDLKFNSYDDYISIHNYLKGFKNNIQEFYTIYNHILNAQDEISSTMNDYKDIESQKIYYTSLREKFEALLGIKAKYFSIAKEEDIGVGIFMTEIHKKFQDFVATLIDQAKRECFEEGINQLREAADCRIEGIVADVRLNYAEKCNNITNKANIVIDNCNSIFFMKTINDALMEESIINASTIRAKIVDDETSSFMICSEARWRKLSIDAEEMIALENFGYILIDWGFMDWFGSNEFEVANLKSAGSKTLYQKLFSKRPYAIGKMISLDDPIHNNDDLLAYALAFGWTAARIRKAAMEEDTKECEALLNGSIDTPKQQEAYKLKFGESALRHRIVKQWEEEHVDSMIAIKKLAEMNRAKFLETTYQDVVNFRETETLNLQKSISEKIGAVVTDNSLASSIWNVATNVASAVYVLGSAATSAMSTLVTSAGVGLVENNGSEVANFKTSGSKPLHQSIYNDRDARSYKLTFETRKEKTAMERSIEEYNAMTYHPIDTKEQREAYALKYGKVALHYRIEAESRAKRDNTPIDTEEQQEAYALKFGKAALHFKIQADKSKLREPTDQDGIDFREKMKLNSVESASTSESKTMYEQVLPKKTCVPVEMIRVDMPLHNDRDIKVYTTALGETAARIRKAAMEGNTKEYEAMLNDPVDIREQREAYSSKFGIPALMSRIKAQLDDDYYNSVNGKKDQAYQNVINLHKTGKLNPGESVSKEFDEIATDNPLDSPLVSHIETYVDALLGSCSLEFFQ</sequence>
<organism evidence="2 3">
    <name type="scientific">Reticulomyxa filosa</name>
    <dbReference type="NCBI Taxonomy" id="46433"/>
    <lineage>
        <taxon>Eukaryota</taxon>
        <taxon>Sar</taxon>
        <taxon>Rhizaria</taxon>
        <taxon>Retaria</taxon>
        <taxon>Foraminifera</taxon>
        <taxon>Monothalamids</taxon>
        <taxon>Reticulomyxidae</taxon>
        <taxon>Reticulomyxa</taxon>
    </lineage>
</organism>
<dbReference type="InterPro" id="IPR011990">
    <property type="entry name" value="TPR-like_helical_dom_sf"/>
</dbReference>
<name>X6NQ57_RETFI</name>
<dbReference type="Proteomes" id="UP000023152">
    <property type="component" value="Unassembled WGS sequence"/>
</dbReference>
<reference evidence="2 3" key="1">
    <citation type="journal article" date="2013" name="Curr. Biol.">
        <title>The Genome of the Foraminiferan Reticulomyxa filosa.</title>
        <authorList>
            <person name="Glockner G."/>
            <person name="Hulsmann N."/>
            <person name="Schleicher M."/>
            <person name="Noegel A.A."/>
            <person name="Eichinger L."/>
            <person name="Gallinger C."/>
            <person name="Pawlowski J."/>
            <person name="Sierra R."/>
            <person name="Euteneuer U."/>
            <person name="Pillet L."/>
            <person name="Moustafa A."/>
            <person name="Platzer M."/>
            <person name="Groth M."/>
            <person name="Szafranski K."/>
            <person name="Schliwa M."/>
        </authorList>
    </citation>
    <scope>NUCLEOTIDE SEQUENCE [LARGE SCALE GENOMIC DNA]</scope>
</reference>
<dbReference type="PROSITE" id="PS50005">
    <property type="entry name" value="TPR"/>
    <property type="match status" value="1"/>
</dbReference>
<feature type="repeat" description="TPR" evidence="1">
    <location>
        <begin position="70"/>
        <end position="103"/>
    </location>
</feature>
<dbReference type="EMBL" id="ASPP01006894">
    <property type="protein sequence ID" value="ETO28053.1"/>
    <property type="molecule type" value="Genomic_DNA"/>
</dbReference>
<dbReference type="Gene3D" id="1.25.40.10">
    <property type="entry name" value="Tetratricopeptide repeat domain"/>
    <property type="match status" value="1"/>
</dbReference>
<gene>
    <name evidence="2" type="ORF">RFI_09079</name>
</gene>
<evidence type="ECO:0000313" key="3">
    <source>
        <dbReference type="Proteomes" id="UP000023152"/>
    </source>
</evidence>
<evidence type="ECO:0000313" key="2">
    <source>
        <dbReference type="EMBL" id="ETO28053.1"/>
    </source>
</evidence>
<comment type="caution">
    <text evidence="2">The sequence shown here is derived from an EMBL/GenBank/DDBJ whole genome shotgun (WGS) entry which is preliminary data.</text>
</comment>
<accession>X6NQ57</accession>
<dbReference type="AlphaFoldDB" id="X6NQ57"/>
<dbReference type="PROSITE" id="PS50293">
    <property type="entry name" value="TPR_REGION"/>
    <property type="match status" value="1"/>
</dbReference>
<evidence type="ECO:0000256" key="1">
    <source>
        <dbReference type="PROSITE-ProRule" id="PRU00339"/>
    </source>
</evidence>
<keyword evidence="1" id="KW-0802">TPR repeat</keyword>
<protein>
    <submittedName>
        <fullName evidence="2">Uncharacterized protein</fullName>
    </submittedName>
</protein>
<keyword evidence="3" id="KW-1185">Reference proteome</keyword>